<dbReference type="InterPro" id="IPR005467">
    <property type="entry name" value="His_kinase_dom"/>
</dbReference>
<dbReference type="CDD" id="cd00082">
    <property type="entry name" value="HisKA"/>
    <property type="match status" value="1"/>
</dbReference>
<evidence type="ECO:0000256" key="3">
    <source>
        <dbReference type="ARBA" id="ARBA00022553"/>
    </source>
</evidence>
<evidence type="ECO:0000256" key="1">
    <source>
        <dbReference type="ARBA" id="ARBA00000085"/>
    </source>
</evidence>
<evidence type="ECO:0000256" key="4">
    <source>
        <dbReference type="ARBA" id="ARBA00022777"/>
    </source>
</evidence>
<protein>
    <recommendedName>
        <fullName evidence="2">histidine kinase</fullName>
        <ecNumber evidence="2">2.7.13.3</ecNumber>
    </recommendedName>
</protein>
<evidence type="ECO:0000259" key="7">
    <source>
        <dbReference type="PROSITE" id="PS50109"/>
    </source>
</evidence>
<dbReference type="SMART" id="SM00388">
    <property type="entry name" value="HisKA"/>
    <property type="match status" value="1"/>
</dbReference>
<reference evidence="9" key="2">
    <citation type="submission" date="2020-08" db="EMBL/GenBank/DDBJ databases">
        <authorList>
            <person name="Chen M."/>
            <person name="Teng W."/>
            <person name="Zhao L."/>
            <person name="Hu C."/>
            <person name="Zhou Y."/>
            <person name="Han B."/>
            <person name="Song L."/>
            <person name="Shu W."/>
        </authorList>
    </citation>
    <scope>NUCLEOTIDE SEQUENCE</scope>
    <source>
        <strain evidence="9">FACHB-1375</strain>
    </source>
</reference>
<dbReference type="SMART" id="SM00448">
    <property type="entry name" value="REC"/>
    <property type="match status" value="1"/>
</dbReference>
<dbReference type="Gene3D" id="1.10.287.130">
    <property type="match status" value="1"/>
</dbReference>
<organism evidence="9 10">
    <name type="scientific">Aerosakkonema funiforme FACHB-1375</name>
    <dbReference type="NCBI Taxonomy" id="2949571"/>
    <lineage>
        <taxon>Bacteria</taxon>
        <taxon>Bacillati</taxon>
        <taxon>Cyanobacteriota</taxon>
        <taxon>Cyanophyceae</taxon>
        <taxon>Oscillatoriophycideae</taxon>
        <taxon>Aerosakkonematales</taxon>
        <taxon>Aerosakkonemataceae</taxon>
        <taxon>Aerosakkonema</taxon>
    </lineage>
</organism>
<dbReference type="PANTHER" id="PTHR43547:SF2">
    <property type="entry name" value="HYBRID SIGNAL TRANSDUCTION HISTIDINE KINASE C"/>
    <property type="match status" value="1"/>
</dbReference>
<reference evidence="9" key="1">
    <citation type="journal article" date="2015" name="ISME J.">
        <title>Draft Genome Sequence of Streptomyces incarnatus NRRL8089, which Produces the Nucleoside Antibiotic Sinefungin.</title>
        <authorList>
            <person name="Oshima K."/>
            <person name="Hattori M."/>
            <person name="Shimizu H."/>
            <person name="Fukuda K."/>
            <person name="Nemoto M."/>
            <person name="Inagaki K."/>
            <person name="Tamura T."/>
        </authorList>
    </citation>
    <scope>NUCLEOTIDE SEQUENCE</scope>
    <source>
        <strain evidence="9">FACHB-1375</strain>
    </source>
</reference>
<dbReference type="SMART" id="SM00387">
    <property type="entry name" value="HATPase_c"/>
    <property type="match status" value="1"/>
</dbReference>
<dbReference type="GO" id="GO:0000155">
    <property type="term" value="F:phosphorelay sensor kinase activity"/>
    <property type="evidence" value="ECO:0007669"/>
    <property type="project" value="InterPro"/>
</dbReference>
<evidence type="ECO:0000313" key="9">
    <source>
        <dbReference type="EMBL" id="MBD2183579.1"/>
    </source>
</evidence>
<accession>A0A926ZID5</accession>
<dbReference type="Gene3D" id="3.30.565.10">
    <property type="entry name" value="Histidine kinase-like ATPase, C-terminal domain"/>
    <property type="match status" value="1"/>
</dbReference>
<comment type="catalytic activity">
    <reaction evidence="1">
        <text>ATP + protein L-histidine = ADP + protein N-phospho-L-histidine.</text>
        <dbReference type="EC" id="2.7.13.3"/>
    </reaction>
</comment>
<keyword evidence="10" id="KW-1185">Reference proteome</keyword>
<dbReference type="PANTHER" id="PTHR43547">
    <property type="entry name" value="TWO-COMPONENT HISTIDINE KINASE"/>
    <property type="match status" value="1"/>
</dbReference>
<evidence type="ECO:0000313" key="10">
    <source>
        <dbReference type="Proteomes" id="UP000641646"/>
    </source>
</evidence>
<sequence length="362" mass="40574">MKKPASIIVVDDEQNNFDVIEILLFKEGYDLRYAASGDEAIRQLEAQQADVILLDVMMPVCNGFEVCRTIKANPKWQHIPILMVTALTAKEDLAKGLEMGADDFISKPVSGIELRARVRSMLRIKHQYDMLQELLQVKEASLQLREDMAYAIVHDLRNPLASILFACDILSMADLDLKQKKRIDRIVSSGQRLKFLIDNLLIMAKLDAGKLVLNCTEVDLYDIAKDVISEFQQIANQNQIKLIAHLPKPGKTFHLDDSLIRRVIDNLLSNAIKFSPSKAQVELKIDYLSADKLQIQVKDGGKGVNEELRQSIFEKYEVGELAKGVAQTGLGLSFCKLVVEAHGGRIFVESNQPKGAIFTVEI</sequence>
<evidence type="ECO:0000256" key="6">
    <source>
        <dbReference type="PROSITE-ProRule" id="PRU00169"/>
    </source>
</evidence>
<keyword evidence="4 9" id="KW-0808">Transferase</keyword>
<proteinExistence type="predicted"/>
<dbReference type="InterPro" id="IPR004358">
    <property type="entry name" value="Sig_transdc_His_kin-like_C"/>
</dbReference>
<feature type="domain" description="Histidine kinase" evidence="7">
    <location>
        <begin position="151"/>
        <end position="362"/>
    </location>
</feature>
<gene>
    <name evidence="9" type="ORF">H6G03_21375</name>
</gene>
<dbReference type="RefSeq" id="WP_190468183.1">
    <property type="nucleotide sequence ID" value="NZ_JACJPW010000059.1"/>
</dbReference>
<keyword evidence="3 6" id="KW-0597">Phosphoprotein</keyword>
<dbReference type="PRINTS" id="PR00344">
    <property type="entry name" value="BCTRLSENSOR"/>
</dbReference>
<comment type="caution">
    <text evidence="9">The sequence shown here is derived from an EMBL/GenBank/DDBJ whole genome shotgun (WGS) entry which is preliminary data.</text>
</comment>
<dbReference type="Pfam" id="PF02518">
    <property type="entry name" value="HATPase_c"/>
    <property type="match status" value="1"/>
</dbReference>
<feature type="modified residue" description="4-aspartylphosphate" evidence="6">
    <location>
        <position position="55"/>
    </location>
</feature>
<evidence type="ECO:0000259" key="8">
    <source>
        <dbReference type="PROSITE" id="PS50110"/>
    </source>
</evidence>
<keyword evidence="5" id="KW-0902">Two-component regulatory system</keyword>
<dbReference type="EMBL" id="JACJPW010000059">
    <property type="protein sequence ID" value="MBD2183579.1"/>
    <property type="molecule type" value="Genomic_DNA"/>
</dbReference>
<dbReference type="Pfam" id="PF00512">
    <property type="entry name" value="HisKA"/>
    <property type="match status" value="1"/>
</dbReference>
<dbReference type="InterPro" id="IPR011006">
    <property type="entry name" value="CheY-like_superfamily"/>
</dbReference>
<feature type="domain" description="Response regulatory" evidence="8">
    <location>
        <begin position="6"/>
        <end position="122"/>
    </location>
</feature>
<dbReference type="Pfam" id="PF00072">
    <property type="entry name" value="Response_reg"/>
    <property type="match status" value="1"/>
</dbReference>
<dbReference type="SUPFAM" id="SSF52172">
    <property type="entry name" value="CheY-like"/>
    <property type="match status" value="1"/>
</dbReference>
<dbReference type="InterPro" id="IPR001789">
    <property type="entry name" value="Sig_transdc_resp-reg_receiver"/>
</dbReference>
<keyword evidence="4 9" id="KW-0418">Kinase</keyword>
<name>A0A926ZID5_9CYAN</name>
<dbReference type="EC" id="2.7.13.3" evidence="2"/>
<evidence type="ECO:0000256" key="2">
    <source>
        <dbReference type="ARBA" id="ARBA00012438"/>
    </source>
</evidence>
<dbReference type="PROSITE" id="PS50109">
    <property type="entry name" value="HIS_KIN"/>
    <property type="match status" value="1"/>
</dbReference>
<dbReference type="SUPFAM" id="SSF55874">
    <property type="entry name" value="ATPase domain of HSP90 chaperone/DNA topoisomerase II/histidine kinase"/>
    <property type="match status" value="1"/>
</dbReference>
<dbReference type="AlphaFoldDB" id="A0A926ZID5"/>
<dbReference type="InterPro" id="IPR036097">
    <property type="entry name" value="HisK_dim/P_sf"/>
</dbReference>
<dbReference type="InterPro" id="IPR036890">
    <property type="entry name" value="HATPase_C_sf"/>
</dbReference>
<dbReference type="SUPFAM" id="SSF47384">
    <property type="entry name" value="Homodimeric domain of signal transducing histidine kinase"/>
    <property type="match status" value="1"/>
</dbReference>
<dbReference type="InterPro" id="IPR003661">
    <property type="entry name" value="HisK_dim/P_dom"/>
</dbReference>
<dbReference type="Proteomes" id="UP000641646">
    <property type="component" value="Unassembled WGS sequence"/>
</dbReference>
<dbReference type="PROSITE" id="PS50110">
    <property type="entry name" value="RESPONSE_REGULATORY"/>
    <property type="match status" value="1"/>
</dbReference>
<dbReference type="InterPro" id="IPR003594">
    <property type="entry name" value="HATPase_dom"/>
</dbReference>
<dbReference type="Gene3D" id="3.40.50.2300">
    <property type="match status" value="1"/>
</dbReference>
<evidence type="ECO:0000256" key="5">
    <source>
        <dbReference type="ARBA" id="ARBA00023012"/>
    </source>
</evidence>
<dbReference type="CDD" id="cd00075">
    <property type="entry name" value="HATPase"/>
    <property type="match status" value="1"/>
</dbReference>